<dbReference type="EMBL" id="QTJV01000001">
    <property type="protein sequence ID" value="RFM36606.1"/>
    <property type="molecule type" value="Genomic_DNA"/>
</dbReference>
<dbReference type="RefSeq" id="WP_116851928.1">
    <property type="nucleotide sequence ID" value="NZ_QTJV01000001.1"/>
</dbReference>
<proteinExistence type="predicted"/>
<comment type="caution">
    <text evidence="3">The sequence shown here is derived from an EMBL/GenBank/DDBJ whole genome shotgun (WGS) entry which is preliminary data.</text>
</comment>
<dbReference type="InterPro" id="IPR032710">
    <property type="entry name" value="NTF2-like_dom_sf"/>
</dbReference>
<organism evidence="3 4">
    <name type="scientific">Chitinophaga silvisoli</name>
    <dbReference type="NCBI Taxonomy" id="2291814"/>
    <lineage>
        <taxon>Bacteria</taxon>
        <taxon>Pseudomonadati</taxon>
        <taxon>Bacteroidota</taxon>
        <taxon>Chitinophagia</taxon>
        <taxon>Chitinophagales</taxon>
        <taxon>Chitinophagaceae</taxon>
        <taxon>Chitinophaga</taxon>
    </lineage>
</organism>
<evidence type="ECO:0000256" key="1">
    <source>
        <dbReference type="SAM" id="SignalP"/>
    </source>
</evidence>
<keyword evidence="1" id="KW-0732">Signal</keyword>
<evidence type="ECO:0000313" key="3">
    <source>
        <dbReference type="EMBL" id="RFM36606.1"/>
    </source>
</evidence>
<keyword evidence="4" id="KW-1185">Reference proteome</keyword>
<feature type="domain" description="DUF4440" evidence="2">
    <location>
        <begin position="41"/>
        <end position="149"/>
    </location>
</feature>
<accession>A0A3E1P8T4</accession>
<evidence type="ECO:0000259" key="2">
    <source>
        <dbReference type="Pfam" id="PF14534"/>
    </source>
</evidence>
<dbReference type="Gene3D" id="3.10.450.50">
    <property type="match status" value="1"/>
</dbReference>
<dbReference type="OrthoDB" id="1357763at2"/>
<reference evidence="3 4" key="1">
    <citation type="submission" date="2018-08" db="EMBL/GenBank/DDBJ databases">
        <title>Chitinophaga sp. K20C18050901, a novel bacterium isolated from forest soil.</title>
        <authorList>
            <person name="Wang C."/>
        </authorList>
    </citation>
    <scope>NUCLEOTIDE SEQUENCE [LARGE SCALE GENOMIC DNA]</scope>
    <source>
        <strain evidence="3 4">K20C18050901</strain>
    </source>
</reference>
<dbReference type="AlphaFoldDB" id="A0A3E1P8T4"/>
<feature type="chain" id="PRO_5017795924" evidence="1">
    <location>
        <begin position="19"/>
        <end position="161"/>
    </location>
</feature>
<feature type="signal peptide" evidence="1">
    <location>
        <begin position="1"/>
        <end position="18"/>
    </location>
</feature>
<dbReference type="InterPro" id="IPR027843">
    <property type="entry name" value="DUF4440"/>
</dbReference>
<dbReference type="Pfam" id="PF14534">
    <property type="entry name" value="DUF4440"/>
    <property type="match status" value="1"/>
</dbReference>
<sequence>MKAFFLCCFCLISTQLFAQVADTSALYKAIKTGDSLIFDIGFNTCNLAPYNDIVADDFRFFHDKGGITSGKAAFIESMQTGICKQEYKMERLLIPGSLQVFPLEKNGVLYGAIENGDHAFYMTEKGKERHQAGVARFTIVWLLVDGKWKASEALSYDHRAK</sequence>
<name>A0A3E1P8T4_9BACT</name>
<protein>
    <submittedName>
        <fullName evidence="3">Nuclear transport factor 2 family protein</fullName>
    </submittedName>
</protein>
<gene>
    <name evidence="3" type="ORF">DXN04_03660</name>
</gene>
<dbReference type="Proteomes" id="UP000261174">
    <property type="component" value="Unassembled WGS sequence"/>
</dbReference>
<evidence type="ECO:0000313" key="4">
    <source>
        <dbReference type="Proteomes" id="UP000261174"/>
    </source>
</evidence>
<dbReference type="SUPFAM" id="SSF54427">
    <property type="entry name" value="NTF2-like"/>
    <property type="match status" value="1"/>
</dbReference>